<evidence type="ECO:0000256" key="3">
    <source>
        <dbReference type="ARBA" id="ARBA00022896"/>
    </source>
</evidence>
<dbReference type="InterPro" id="IPR005123">
    <property type="entry name" value="Oxoglu/Fe-dep_dioxygenase_dom"/>
</dbReference>
<comment type="caution">
    <text evidence="8">The sequence shown here is derived from an EMBL/GenBank/DDBJ whole genome shotgun (WGS) entry which is preliminary data.</text>
</comment>
<sequence length="203" mass="23418">MDLDTMLESLHTQGWCVWDDFLSANEISALLQCLPSEWSQAGIGRQDAHTHVASIRSDKIHWLKEEMGQPVHHYLDKMEVIRQAANRYLYLGLFEYEAHFAKYEQGDFYKKHRDSFRGKANRILTTVLYLNDQDWQETDGGELVIYNDDDSFLTKLVPKGGRLVMFLSEDFPHEVLPAHRPRFSIAGWFRLNGVSAGSLDIAV</sequence>
<protein>
    <submittedName>
        <fullName evidence="8">SM-20 protein</fullName>
    </submittedName>
</protein>
<dbReference type="Gene3D" id="2.60.120.620">
    <property type="entry name" value="q2cbj1_9rhob like domain"/>
    <property type="match status" value="1"/>
</dbReference>
<dbReference type="AlphaFoldDB" id="A0A0F5VFB9"/>
<evidence type="ECO:0000313" key="8">
    <source>
        <dbReference type="EMBL" id="KKD00824.1"/>
    </source>
</evidence>
<dbReference type="InterPro" id="IPR051559">
    <property type="entry name" value="HIF_prolyl_hydroxylases"/>
</dbReference>
<reference evidence="8 9" key="1">
    <citation type="submission" date="2014-12" db="EMBL/GenBank/DDBJ databases">
        <title>Mercury Reductase activity and rhizosphere competence traits in the genome of root associated Photobacterium halotolerans MELD1.</title>
        <authorList>
            <person name="Mathew D.C."/>
            <person name="Huang C.-C."/>
        </authorList>
    </citation>
    <scope>NUCLEOTIDE SEQUENCE [LARGE SCALE GENOMIC DNA]</scope>
    <source>
        <strain evidence="8 9">MELD1</strain>
    </source>
</reference>
<keyword evidence="3" id="KW-0847">Vitamin C</keyword>
<dbReference type="PANTHER" id="PTHR12907">
    <property type="entry name" value="EGL NINE HOMOLOG-RELATED"/>
    <property type="match status" value="1"/>
</dbReference>
<keyword evidence="2" id="KW-0479">Metal-binding</keyword>
<dbReference type="SMART" id="SM00702">
    <property type="entry name" value="P4Hc"/>
    <property type="match status" value="1"/>
</dbReference>
<dbReference type="GO" id="GO:0031418">
    <property type="term" value="F:L-ascorbic acid binding"/>
    <property type="evidence" value="ECO:0007669"/>
    <property type="project" value="UniProtKB-KW"/>
</dbReference>
<evidence type="ECO:0000256" key="1">
    <source>
        <dbReference type="ARBA" id="ARBA00001961"/>
    </source>
</evidence>
<keyword evidence="4" id="KW-0223">Dioxygenase</keyword>
<dbReference type="RefSeq" id="WP_046219190.1">
    <property type="nucleotide sequence ID" value="NZ_JWYV01000002.1"/>
</dbReference>
<keyword evidence="6" id="KW-0408">Iron</keyword>
<evidence type="ECO:0000256" key="4">
    <source>
        <dbReference type="ARBA" id="ARBA00022964"/>
    </source>
</evidence>
<accession>A0A0F5VFB9</accession>
<dbReference type="STRING" id="265726.KY46_03125"/>
<organism evidence="8 9">
    <name type="scientific">Photobacterium halotolerans</name>
    <dbReference type="NCBI Taxonomy" id="265726"/>
    <lineage>
        <taxon>Bacteria</taxon>
        <taxon>Pseudomonadati</taxon>
        <taxon>Pseudomonadota</taxon>
        <taxon>Gammaproteobacteria</taxon>
        <taxon>Vibrionales</taxon>
        <taxon>Vibrionaceae</taxon>
        <taxon>Photobacterium</taxon>
    </lineage>
</organism>
<comment type="cofactor">
    <cofactor evidence="1">
        <name>L-ascorbate</name>
        <dbReference type="ChEBI" id="CHEBI:38290"/>
    </cofactor>
</comment>
<dbReference type="SUPFAM" id="SSF51197">
    <property type="entry name" value="Clavaminate synthase-like"/>
    <property type="match status" value="1"/>
</dbReference>
<keyword evidence="9" id="KW-1185">Reference proteome</keyword>
<dbReference type="InterPro" id="IPR044862">
    <property type="entry name" value="Pro_4_hyd_alph_FE2OG_OXY"/>
</dbReference>
<feature type="domain" description="Fe2OG dioxygenase" evidence="7">
    <location>
        <begin position="89"/>
        <end position="191"/>
    </location>
</feature>
<proteinExistence type="predicted"/>
<evidence type="ECO:0000259" key="7">
    <source>
        <dbReference type="PROSITE" id="PS51471"/>
    </source>
</evidence>
<keyword evidence="5" id="KW-0560">Oxidoreductase</keyword>
<dbReference type="GO" id="GO:0008198">
    <property type="term" value="F:ferrous iron binding"/>
    <property type="evidence" value="ECO:0007669"/>
    <property type="project" value="TreeGrafter"/>
</dbReference>
<evidence type="ECO:0000256" key="5">
    <source>
        <dbReference type="ARBA" id="ARBA00023002"/>
    </source>
</evidence>
<evidence type="ECO:0000313" key="9">
    <source>
        <dbReference type="Proteomes" id="UP000033633"/>
    </source>
</evidence>
<dbReference type="GO" id="GO:0031543">
    <property type="term" value="F:peptidyl-proline dioxygenase activity"/>
    <property type="evidence" value="ECO:0007669"/>
    <property type="project" value="TreeGrafter"/>
</dbReference>
<dbReference type="PANTHER" id="PTHR12907:SF26">
    <property type="entry name" value="HIF PROLYL HYDROXYLASE, ISOFORM C"/>
    <property type="match status" value="1"/>
</dbReference>
<evidence type="ECO:0000256" key="6">
    <source>
        <dbReference type="ARBA" id="ARBA00023004"/>
    </source>
</evidence>
<dbReference type="EMBL" id="JWYV01000002">
    <property type="protein sequence ID" value="KKD00824.1"/>
    <property type="molecule type" value="Genomic_DNA"/>
</dbReference>
<dbReference type="Pfam" id="PF13640">
    <property type="entry name" value="2OG-FeII_Oxy_3"/>
    <property type="match status" value="1"/>
</dbReference>
<dbReference type="GO" id="GO:0071456">
    <property type="term" value="P:cellular response to hypoxia"/>
    <property type="evidence" value="ECO:0007669"/>
    <property type="project" value="TreeGrafter"/>
</dbReference>
<dbReference type="InterPro" id="IPR006620">
    <property type="entry name" value="Pro_4_hyd_alph"/>
</dbReference>
<dbReference type="Proteomes" id="UP000033633">
    <property type="component" value="Unassembled WGS sequence"/>
</dbReference>
<dbReference type="PROSITE" id="PS51471">
    <property type="entry name" value="FE2OG_OXY"/>
    <property type="match status" value="1"/>
</dbReference>
<dbReference type="OrthoDB" id="9783171at2"/>
<name>A0A0F5VFB9_9GAMM</name>
<dbReference type="PATRIC" id="fig|265726.11.peg.1967"/>
<evidence type="ECO:0000256" key="2">
    <source>
        <dbReference type="ARBA" id="ARBA00022723"/>
    </source>
</evidence>
<gene>
    <name evidence="8" type="ORF">KY46_03125</name>
</gene>